<evidence type="ECO:0000259" key="2">
    <source>
        <dbReference type="Pfam" id="PF07833"/>
    </source>
</evidence>
<evidence type="ECO:0000313" key="4">
    <source>
        <dbReference type="Proteomes" id="UP000518605"/>
    </source>
</evidence>
<keyword evidence="1" id="KW-0732">Signal</keyword>
<name>A0A7W5GBD8_9BACL</name>
<dbReference type="SUPFAM" id="SSF55383">
    <property type="entry name" value="Copper amine oxidase, domain N"/>
    <property type="match status" value="1"/>
</dbReference>
<feature type="chain" id="PRO_5030608159" evidence="1">
    <location>
        <begin position="37"/>
        <end position="585"/>
    </location>
</feature>
<evidence type="ECO:0000256" key="1">
    <source>
        <dbReference type="SAM" id="SignalP"/>
    </source>
</evidence>
<dbReference type="RefSeq" id="WP_183565783.1">
    <property type="nucleotide sequence ID" value="NZ_CBCSLB010000010.1"/>
</dbReference>
<proteinExistence type="predicted"/>
<dbReference type="Gene3D" id="2.60.40.10">
    <property type="entry name" value="Immunoglobulins"/>
    <property type="match status" value="1"/>
</dbReference>
<accession>A0A7W5GBD8</accession>
<dbReference type="SUPFAM" id="SSF49299">
    <property type="entry name" value="PKD domain"/>
    <property type="match status" value="1"/>
</dbReference>
<dbReference type="AlphaFoldDB" id="A0A7W5GBD8"/>
<dbReference type="InterPro" id="IPR036582">
    <property type="entry name" value="Mao_N_sf"/>
</dbReference>
<evidence type="ECO:0000313" key="3">
    <source>
        <dbReference type="EMBL" id="MBB3153701.1"/>
    </source>
</evidence>
<feature type="domain" description="Copper amine oxidase-like N-terminal" evidence="2">
    <location>
        <begin position="55"/>
        <end position="142"/>
    </location>
</feature>
<dbReference type="EMBL" id="JACHXW010000011">
    <property type="protein sequence ID" value="MBB3153701.1"/>
    <property type="molecule type" value="Genomic_DNA"/>
</dbReference>
<dbReference type="Gene3D" id="3.30.457.10">
    <property type="entry name" value="Copper amine oxidase-like, N-terminal domain"/>
    <property type="match status" value="1"/>
</dbReference>
<feature type="signal peptide" evidence="1">
    <location>
        <begin position="1"/>
        <end position="36"/>
    </location>
</feature>
<dbReference type="InterPro" id="IPR012854">
    <property type="entry name" value="Cu_amine_oxidase-like_N"/>
</dbReference>
<keyword evidence="4" id="KW-1185">Reference proteome</keyword>
<protein>
    <submittedName>
        <fullName evidence="3">PKD repeat protein</fullName>
    </submittedName>
</protein>
<reference evidence="3 4" key="1">
    <citation type="submission" date="2020-08" db="EMBL/GenBank/DDBJ databases">
        <title>Genomic Encyclopedia of Type Strains, Phase III (KMG-III): the genomes of soil and plant-associated and newly described type strains.</title>
        <authorList>
            <person name="Whitman W."/>
        </authorList>
    </citation>
    <scope>NUCLEOTIDE SEQUENCE [LARGE SCALE GENOMIC DNA]</scope>
    <source>
        <strain evidence="3 4">CECT 8234</strain>
    </source>
</reference>
<dbReference type="InterPro" id="IPR013783">
    <property type="entry name" value="Ig-like_fold"/>
</dbReference>
<comment type="caution">
    <text evidence="3">The sequence shown here is derived from an EMBL/GenBank/DDBJ whole genome shotgun (WGS) entry which is preliminary data.</text>
</comment>
<sequence length="585" mass="63506">MSNLNWMKRMAKRIVVASLLVSLVGTGFGAKEEAQAAERQPIKVVFVHGSKQMSLNGKTQQMATPLPVVKGVTMIPVRTIATSVGASVYNDSKGTHIDTYFNKVTLNNKMRGSVRNGSYVLLPTAAMQINGTMHVPLSAVKLLWNASYVFNAQLKQISITIQPEPNVAPVAKFNAPLQVKLGENIEYEDLSYDPDGKIIKTNWTGRKSTYFEPGVYSVTLSVYDNEGLGSETVSQDIYVSDEVMYTPYEYYMRYGNPGDKFVLDGKLMNTFKEVDTIESKSGRTLYMSNAPERFFGEGLLYEDTLADPSRLFLHHRNGSTERLKLAVVVTNKGTESVKLTVGNRGLAGPSVSALQFGSAAVSRYFAASQPREMIIEPGMSINLMPEMEKIIMNPDEGFSGLIDVDMDGELTFSTMALQEYTDAVSAVFTLPELEKVGNRGKFFDTDQYIEVNEKVGVTESKLRLGQRGPAMAGVDALTGGMTINGGEYGAVTTIKLKDVAYGTRIILNPRAGVFQGAVTVNGKVVSVPSGGHVKVGEGALLYTQLKPDGAAGQQKAPEVTIQYTSPGASSLPVLFVFLPASDFAN</sequence>
<dbReference type="Pfam" id="PF07833">
    <property type="entry name" value="Cu_amine_oxidN1"/>
    <property type="match status" value="1"/>
</dbReference>
<dbReference type="Proteomes" id="UP000518605">
    <property type="component" value="Unassembled WGS sequence"/>
</dbReference>
<dbReference type="InterPro" id="IPR035986">
    <property type="entry name" value="PKD_dom_sf"/>
</dbReference>
<organism evidence="3 4">
    <name type="scientific">Paenibacillus endophyticus</name>
    <dbReference type="NCBI Taxonomy" id="1294268"/>
    <lineage>
        <taxon>Bacteria</taxon>
        <taxon>Bacillati</taxon>
        <taxon>Bacillota</taxon>
        <taxon>Bacilli</taxon>
        <taxon>Bacillales</taxon>
        <taxon>Paenibacillaceae</taxon>
        <taxon>Paenibacillus</taxon>
    </lineage>
</organism>
<gene>
    <name evidence="3" type="ORF">FHS16_003776</name>
</gene>